<dbReference type="InterPro" id="IPR036047">
    <property type="entry name" value="F-box-like_dom_sf"/>
</dbReference>
<dbReference type="InterPro" id="IPR053197">
    <property type="entry name" value="F-box_SCFL_complex_component"/>
</dbReference>
<organism evidence="2 3">
    <name type="scientific">Digitaria exilis</name>
    <dbReference type="NCBI Taxonomy" id="1010633"/>
    <lineage>
        <taxon>Eukaryota</taxon>
        <taxon>Viridiplantae</taxon>
        <taxon>Streptophyta</taxon>
        <taxon>Embryophyta</taxon>
        <taxon>Tracheophyta</taxon>
        <taxon>Spermatophyta</taxon>
        <taxon>Magnoliopsida</taxon>
        <taxon>Liliopsida</taxon>
        <taxon>Poales</taxon>
        <taxon>Poaceae</taxon>
        <taxon>PACMAD clade</taxon>
        <taxon>Panicoideae</taxon>
        <taxon>Panicodae</taxon>
        <taxon>Paniceae</taxon>
        <taxon>Anthephorinae</taxon>
        <taxon>Digitaria</taxon>
    </lineage>
</organism>
<name>A0A835FSF5_9POAL</name>
<dbReference type="Pfam" id="PF00646">
    <property type="entry name" value="F-box"/>
    <property type="match status" value="1"/>
</dbReference>
<feature type="domain" description="F-box" evidence="1">
    <location>
        <begin position="22"/>
        <end position="75"/>
    </location>
</feature>
<dbReference type="AlphaFoldDB" id="A0A835FSF5"/>
<dbReference type="InterPro" id="IPR053781">
    <property type="entry name" value="F-box_AtFBL13-like"/>
</dbReference>
<sequence>MAEAAAKRAAPAGGGGGSICAADRLSALPDDLLLHIVSFLPAQHAVQTTALSKRWVDLWRSAPCINLDLTHFRKSPYEHWRDTSVRMEAFVSKLLMLHKASCLDSFNLTASYADHDSLRHIHAWMRHAIRGDPKVIKVRTMCFYGYDLLYQLPHLGSSNPTCRRLTSLKLTGVSLDNSFTELFHSAAWPHLADVVLVQCQLAFPRIESERLKILGFQYCTAPAAEVFVIRAPRLASLSMSLHSNSCAKGVVLDMGSPLVRASVSLKRDEFSARNEAILLGSLCNVTSLEIRDFQAMAILDTELFDKLPVFNNLRNLALNPFSVDDTISDEHNSFKALGRFLQKTPNMETLTLENFWVCSTHLSFVIIYYVYGLASHILPPGTVEASDGVQMTFSSVL</sequence>
<evidence type="ECO:0000313" key="2">
    <source>
        <dbReference type="EMBL" id="KAF8772393.1"/>
    </source>
</evidence>
<protein>
    <recommendedName>
        <fullName evidence="1">F-box domain-containing protein</fullName>
    </recommendedName>
</protein>
<accession>A0A835FSF5</accession>
<dbReference type="SUPFAM" id="SSF81383">
    <property type="entry name" value="F-box domain"/>
    <property type="match status" value="1"/>
</dbReference>
<comment type="caution">
    <text evidence="2">The sequence shown here is derived from an EMBL/GenBank/DDBJ whole genome shotgun (WGS) entry which is preliminary data.</text>
</comment>
<proteinExistence type="predicted"/>
<dbReference type="InterPro" id="IPR032675">
    <property type="entry name" value="LRR_dom_sf"/>
</dbReference>
<dbReference type="Gene3D" id="1.20.1280.50">
    <property type="match status" value="1"/>
</dbReference>
<evidence type="ECO:0000259" key="1">
    <source>
        <dbReference type="PROSITE" id="PS50181"/>
    </source>
</evidence>
<keyword evidence="3" id="KW-1185">Reference proteome</keyword>
<gene>
    <name evidence="2" type="ORF">HU200_005796</name>
</gene>
<dbReference type="PROSITE" id="PS50181">
    <property type="entry name" value="FBOX"/>
    <property type="match status" value="1"/>
</dbReference>
<dbReference type="Proteomes" id="UP000636709">
    <property type="component" value="Unassembled WGS sequence"/>
</dbReference>
<reference evidence="2" key="1">
    <citation type="submission" date="2020-07" db="EMBL/GenBank/DDBJ databases">
        <title>Genome sequence and genetic diversity analysis of an under-domesticated orphan crop, white fonio (Digitaria exilis).</title>
        <authorList>
            <person name="Bennetzen J.L."/>
            <person name="Chen S."/>
            <person name="Ma X."/>
            <person name="Wang X."/>
            <person name="Yssel A.E.J."/>
            <person name="Chaluvadi S.R."/>
            <person name="Johnson M."/>
            <person name="Gangashetty P."/>
            <person name="Hamidou F."/>
            <person name="Sanogo M.D."/>
            <person name="Zwaenepoel A."/>
            <person name="Wallace J."/>
            <person name="Van De Peer Y."/>
            <person name="Van Deynze A."/>
        </authorList>
    </citation>
    <scope>NUCLEOTIDE SEQUENCE</scope>
    <source>
        <tissue evidence="2">Leaves</tissue>
    </source>
</reference>
<evidence type="ECO:0000313" key="3">
    <source>
        <dbReference type="Proteomes" id="UP000636709"/>
    </source>
</evidence>
<dbReference type="EMBL" id="JACEFO010000402">
    <property type="protein sequence ID" value="KAF8772393.1"/>
    <property type="molecule type" value="Genomic_DNA"/>
</dbReference>
<dbReference type="CDD" id="cd22160">
    <property type="entry name" value="F-box_AtFBL13-like"/>
    <property type="match status" value="1"/>
</dbReference>
<dbReference type="PANTHER" id="PTHR34223:SF98">
    <property type="entry name" value="OS04G0440901 PROTEIN"/>
    <property type="match status" value="1"/>
</dbReference>
<dbReference type="SMART" id="SM00256">
    <property type="entry name" value="FBOX"/>
    <property type="match status" value="1"/>
</dbReference>
<dbReference type="PANTHER" id="PTHR34223">
    <property type="entry name" value="OS11G0201299 PROTEIN"/>
    <property type="match status" value="1"/>
</dbReference>
<dbReference type="SUPFAM" id="SSF52047">
    <property type="entry name" value="RNI-like"/>
    <property type="match status" value="1"/>
</dbReference>
<dbReference type="OrthoDB" id="588113at2759"/>
<dbReference type="Gene3D" id="3.80.10.10">
    <property type="entry name" value="Ribonuclease Inhibitor"/>
    <property type="match status" value="1"/>
</dbReference>
<dbReference type="InterPro" id="IPR001810">
    <property type="entry name" value="F-box_dom"/>
</dbReference>